<dbReference type="SUPFAM" id="SSF51735">
    <property type="entry name" value="NAD(P)-binding Rossmann-fold domains"/>
    <property type="match status" value="1"/>
</dbReference>
<gene>
    <name evidence="2" type="ORF">ADL29_12560</name>
</gene>
<accession>A0A0N0H1B1</accession>
<dbReference type="RefSeq" id="WP_053923739.1">
    <property type="nucleotide sequence ID" value="NZ_LGKG01000101.1"/>
</dbReference>
<reference evidence="3" key="1">
    <citation type="submission" date="2015-07" db="EMBL/GenBank/DDBJ databases">
        <authorList>
            <person name="Ju K.-S."/>
            <person name="Doroghazi J.R."/>
            <person name="Metcalf W.W."/>
        </authorList>
    </citation>
    <scope>NUCLEOTIDE SEQUENCE [LARGE SCALE GENOMIC DNA]</scope>
    <source>
        <strain evidence="3">NRRL ISP-5002</strain>
    </source>
</reference>
<name>A0A0N0H1B1_9ACTN</name>
<dbReference type="PATRIC" id="fig|66876.3.peg.2759"/>
<keyword evidence="3" id="KW-1185">Reference proteome</keyword>
<evidence type="ECO:0000313" key="3">
    <source>
        <dbReference type="Proteomes" id="UP000037982"/>
    </source>
</evidence>
<dbReference type="EMBL" id="LGKG01000101">
    <property type="protein sequence ID" value="KPC64342.1"/>
    <property type="molecule type" value="Genomic_DNA"/>
</dbReference>
<evidence type="ECO:0008006" key="4">
    <source>
        <dbReference type="Google" id="ProtNLM"/>
    </source>
</evidence>
<dbReference type="AlphaFoldDB" id="A0A0N0H1B1"/>
<dbReference type="Proteomes" id="UP000037982">
    <property type="component" value="Unassembled WGS sequence"/>
</dbReference>
<dbReference type="InterPro" id="IPR036291">
    <property type="entry name" value="NAD(P)-bd_dom_sf"/>
</dbReference>
<feature type="region of interest" description="Disordered" evidence="1">
    <location>
        <begin position="134"/>
        <end position="161"/>
    </location>
</feature>
<feature type="compositionally biased region" description="Polar residues" evidence="1">
    <location>
        <begin position="134"/>
        <end position="144"/>
    </location>
</feature>
<organism evidence="2 3">
    <name type="scientific">Streptomyces chattanoogensis</name>
    <dbReference type="NCBI Taxonomy" id="66876"/>
    <lineage>
        <taxon>Bacteria</taxon>
        <taxon>Bacillati</taxon>
        <taxon>Actinomycetota</taxon>
        <taxon>Actinomycetes</taxon>
        <taxon>Kitasatosporales</taxon>
        <taxon>Streptomycetaceae</taxon>
        <taxon>Streptomyces</taxon>
    </lineage>
</organism>
<evidence type="ECO:0000313" key="2">
    <source>
        <dbReference type="EMBL" id="KPC64342.1"/>
    </source>
</evidence>
<proteinExistence type="predicted"/>
<protein>
    <recommendedName>
        <fullName evidence="4">Short-chain dehydrogenase</fullName>
    </recommendedName>
</protein>
<comment type="caution">
    <text evidence="2">The sequence shown here is derived from an EMBL/GenBank/DDBJ whole genome shotgun (WGS) entry which is preliminary data.</text>
</comment>
<evidence type="ECO:0000256" key="1">
    <source>
        <dbReference type="SAM" id="MobiDB-lite"/>
    </source>
</evidence>
<sequence>MAAVDYRGQTTLITGVGAGPGAEFACRLAAAPPAWCWSPAARNARRSRPPGPRAHHRIQAHVVPMDLAEDHPGQALAAQVEAARPTRHQRDQQRRGQRLCWISAAATRREAWQTAAGHDVPAGADRLLQHVQASTPCPAGSSSFHLHRTGSERAEEQPTATVEQVGALADVVGPRWCLLVY</sequence>